<proteinExistence type="predicted"/>
<evidence type="ECO:0000313" key="4">
    <source>
        <dbReference type="Proteomes" id="UP000230750"/>
    </source>
</evidence>
<feature type="region of interest" description="Disordered" evidence="1">
    <location>
        <begin position="105"/>
        <end position="135"/>
    </location>
</feature>
<feature type="compositionally biased region" description="Polar residues" evidence="1">
    <location>
        <begin position="188"/>
        <end position="197"/>
    </location>
</feature>
<keyword evidence="2" id="KW-0732">Signal</keyword>
<evidence type="ECO:0000256" key="2">
    <source>
        <dbReference type="SAM" id="SignalP"/>
    </source>
</evidence>
<reference evidence="3 4" key="1">
    <citation type="journal article" date="2017" name="PLoS Biol.">
        <title>The sea cucumber genome provides insights into morphological evolution and visceral regeneration.</title>
        <authorList>
            <person name="Zhang X."/>
            <person name="Sun L."/>
            <person name="Yuan J."/>
            <person name="Sun Y."/>
            <person name="Gao Y."/>
            <person name="Zhang L."/>
            <person name="Li S."/>
            <person name="Dai H."/>
            <person name="Hamel J.F."/>
            <person name="Liu C."/>
            <person name="Yu Y."/>
            <person name="Liu S."/>
            <person name="Lin W."/>
            <person name="Guo K."/>
            <person name="Jin S."/>
            <person name="Xu P."/>
            <person name="Storey K.B."/>
            <person name="Huan P."/>
            <person name="Zhang T."/>
            <person name="Zhou Y."/>
            <person name="Zhang J."/>
            <person name="Lin C."/>
            <person name="Li X."/>
            <person name="Xing L."/>
            <person name="Huo D."/>
            <person name="Sun M."/>
            <person name="Wang L."/>
            <person name="Mercier A."/>
            <person name="Li F."/>
            <person name="Yang H."/>
            <person name="Xiang J."/>
        </authorList>
    </citation>
    <scope>NUCLEOTIDE SEQUENCE [LARGE SCALE GENOMIC DNA]</scope>
    <source>
        <strain evidence="3">Shaxun</strain>
        <tissue evidence="3">Muscle</tissue>
    </source>
</reference>
<dbReference type="AlphaFoldDB" id="A0A2G8L7F2"/>
<evidence type="ECO:0000313" key="3">
    <source>
        <dbReference type="EMBL" id="PIK56105.1"/>
    </source>
</evidence>
<feature type="chain" id="PRO_5013883282" evidence="2">
    <location>
        <begin position="21"/>
        <end position="254"/>
    </location>
</feature>
<feature type="compositionally biased region" description="Polar residues" evidence="1">
    <location>
        <begin position="109"/>
        <end position="134"/>
    </location>
</feature>
<name>A0A2G8L7F2_STIJA</name>
<evidence type="ECO:0000256" key="1">
    <source>
        <dbReference type="SAM" id="MobiDB-lite"/>
    </source>
</evidence>
<comment type="caution">
    <text evidence="3">The sequence shown here is derived from an EMBL/GenBank/DDBJ whole genome shotgun (WGS) entry which is preliminary data.</text>
</comment>
<accession>A0A2G8L7F2</accession>
<keyword evidence="4" id="KW-1185">Reference proteome</keyword>
<dbReference type="Proteomes" id="UP000230750">
    <property type="component" value="Unassembled WGS sequence"/>
</dbReference>
<organism evidence="3 4">
    <name type="scientific">Stichopus japonicus</name>
    <name type="common">Sea cucumber</name>
    <dbReference type="NCBI Taxonomy" id="307972"/>
    <lineage>
        <taxon>Eukaryota</taxon>
        <taxon>Metazoa</taxon>
        <taxon>Echinodermata</taxon>
        <taxon>Eleutherozoa</taxon>
        <taxon>Echinozoa</taxon>
        <taxon>Holothuroidea</taxon>
        <taxon>Aspidochirotacea</taxon>
        <taxon>Aspidochirotida</taxon>
        <taxon>Stichopodidae</taxon>
        <taxon>Apostichopus</taxon>
    </lineage>
</organism>
<sequence>MLRRVEFMLVLQKVFGLVLASFVGWTDCTESKTAIVIFAVIAFFVFMRPPSSVWTPGVAVSRSPVSNSANSAGSRRTANEFTHGNIVNYSTNQDLRGPIRPFFGRTDIGNRSDQNPWTVNPSSRNRGNFSTDQNPEAPIDFSYPWLRVSPSAAMSHGPTDTSLPSYRENRENCSTEQMSPGGPINPFSGRSTASAMSHESPVHLPSEITMNTAAMALGTTQSRLAPPLCSYNPLDPPPTYEEAINIELVSILSR</sequence>
<feature type="region of interest" description="Disordered" evidence="1">
    <location>
        <begin position="172"/>
        <end position="198"/>
    </location>
</feature>
<protein>
    <submittedName>
        <fullName evidence="3">Uncharacterized protein</fullName>
    </submittedName>
</protein>
<dbReference type="EMBL" id="MRZV01000188">
    <property type="protein sequence ID" value="PIK56105.1"/>
    <property type="molecule type" value="Genomic_DNA"/>
</dbReference>
<feature type="signal peptide" evidence="2">
    <location>
        <begin position="1"/>
        <end position="20"/>
    </location>
</feature>
<gene>
    <name evidence="3" type="ORF">BSL78_07001</name>
</gene>